<sequence>MSHQNWKVLLTTFNCGKSLPFDQPELISRIVKELLPQALGNDIYVIGLQEFVPIWQGSFASVVEPLLQSLSDQILEHLNQQSDREYGLVGFSNTGAIGLLVVADKRLAKNQIVTCSYRCGYFWSSLKGAVALCCSLQREGDEPETFTFICSHLAANKGESYKQQRLDDYRAIMSTCQEQFRLTAFKKGHVFFMGDLNFRLEGDQDLETDYTDPEVIMQCQKTRDELNICKEQGLIFQDFQEANIQFPPTYKYITDQADELSNKREPAWCDRILFKKYPQGNYKIDAYVSIRRSPTLQFSDHQPVHLAIQVPRLSATSMINSPRSLPVTQGSLTGDVADKVLGYGGWAMTKRLHYVVILLIVLLLVSKSH</sequence>
<accession>A0A4C2E5B2</accession>
<evidence type="ECO:0000313" key="3">
    <source>
        <dbReference type="Proteomes" id="UP000301737"/>
    </source>
</evidence>
<dbReference type="OrthoDB" id="62798at2759"/>
<dbReference type="GO" id="GO:0046856">
    <property type="term" value="P:phosphatidylinositol dephosphorylation"/>
    <property type="evidence" value="ECO:0007669"/>
    <property type="project" value="InterPro"/>
</dbReference>
<dbReference type="InterPro" id="IPR046985">
    <property type="entry name" value="IP5"/>
</dbReference>
<name>A0A4C2E5B2_9SACH</name>
<dbReference type="Pfam" id="PF22669">
    <property type="entry name" value="Exo_endo_phos2"/>
    <property type="match status" value="1"/>
</dbReference>
<dbReference type="Gene3D" id="3.60.10.10">
    <property type="entry name" value="Endonuclease/exonuclease/phosphatase"/>
    <property type="match status" value="1"/>
</dbReference>
<dbReference type="PANTHER" id="PTHR11200:SF275">
    <property type="entry name" value="LD06095P"/>
    <property type="match status" value="1"/>
</dbReference>
<organism evidence="2 3">
    <name type="scientific">Zygosaccharomyces mellis</name>
    <dbReference type="NCBI Taxonomy" id="42258"/>
    <lineage>
        <taxon>Eukaryota</taxon>
        <taxon>Fungi</taxon>
        <taxon>Dikarya</taxon>
        <taxon>Ascomycota</taxon>
        <taxon>Saccharomycotina</taxon>
        <taxon>Saccharomycetes</taxon>
        <taxon>Saccharomycetales</taxon>
        <taxon>Saccharomycetaceae</taxon>
        <taxon>Zygosaccharomyces</taxon>
    </lineage>
</organism>
<keyword evidence="3" id="KW-1185">Reference proteome</keyword>
<dbReference type="InterPro" id="IPR000300">
    <property type="entry name" value="IPPc"/>
</dbReference>
<dbReference type="AlphaFoldDB" id="A0A4C2E5B2"/>
<dbReference type="Proteomes" id="UP000301737">
    <property type="component" value="Unassembled WGS sequence"/>
</dbReference>
<evidence type="ECO:0000313" key="2">
    <source>
        <dbReference type="EMBL" id="GCE97208.1"/>
    </source>
</evidence>
<dbReference type="InterPro" id="IPR036691">
    <property type="entry name" value="Endo/exonu/phosph_ase_sf"/>
</dbReference>
<comment type="caution">
    <text evidence="2">The sequence shown here is derived from an EMBL/GenBank/DDBJ whole genome shotgun (WGS) entry which is preliminary data.</text>
</comment>
<evidence type="ECO:0000259" key="1">
    <source>
        <dbReference type="SMART" id="SM00128"/>
    </source>
</evidence>
<dbReference type="EMBL" id="BIMX01000001">
    <property type="protein sequence ID" value="GCE97208.1"/>
    <property type="molecule type" value="Genomic_DNA"/>
</dbReference>
<dbReference type="GO" id="GO:0004439">
    <property type="term" value="F:phosphatidylinositol-4,5-bisphosphate 5-phosphatase activity"/>
    <property type="evidence" value="ECO:0007669"/>
    <property type="project" value="TreeGrafter"/>
</dbReference>
<dbReference type="SUPFAM" id="SSF56219">
    <property type="entry name" value="DNase I-like"/>
    <property type="match status" value="1"/>
</dbReference>
<reference evidence="2 3" key="1">
    <citation type="submission" date="2019-01" db="EMBL/GenBank/DDBJ databases">
        <title>Draft Genome Sequencing of Zygosaccharomyces mellis Ca-7.</title>
        <authorList>
            <person name="Shiwa Y."/>
            <person name="Kanesaki Y."/>
            <person name="Ishige T."/>
            <person name="Mura K."/>
            <person name="Hori T."/>
            <person name="Tamura T."/>
        </authorList>
    </citation>
    <scope>NUCLEOTIDE SEQUENCE [LARGE SCALE GENOMIC DNA]</scope>
    <source>
        <strain evidence="2 3">Ca-7</strain>
    </source>
</reference>
<dbReference type="SMART" id="SM00128">
    <property type="entry name" value="IPPc"/>
    <property type="match status" value="1"/>
</dbReference>
<dbReference type="PANTHER" id="PTHR11200">
    <property type="entry name" value="INOSITOL 5-PHOSPHATASE"/>
    <property type="match status" value="1"/>
</dbReference>
<proteinExistence type="predicted"/>
<gene>
    <name evidence="2" type="ORF">ZYGM_004493</name>
</gene>
<feature type="domain" description="Inositol polyphosphate-related phosphatase" evidence="1">
    <location>
        <begin position="4"/>
        <end position="316"/>
    </location>
</feature>
<protein>
    <recommendedName>
        <fullName evidence="1">Inositol polyphosphate-related phosphatase domain-containing protein</fullName>
    </recommendedName>
</protein>